<sequence>MEESAFEQFHQSYRNQRGFVPETTSDSSAMGAMALSAHVGKGHFTSQKIRPGLRLSTADWHVYNKRIDVLLDEATASLDPENETAVQQAINELVANKTVIIIAHHLKTIQNADKILVLE</sequence>
<dbReference type="AlphaFoldDB" id="A0A081NXH9"/>
<dbReference type="eggNOG" id="COG1132">
    <property type="taxonomic scope" value="Bacteria"/>
</dbReference>
<evidence type="ECO:0008006" key="3">
    <source>
        <dbReference type="Google" id="ProtNLM"/>
    </source>
</evidence>
<proteinExistence type="predicted"/>
<dbReference type="SUPFAM" id="SSF52540">
    <property type="entry name" value="P-loop containing nucleoside triphosphate hydrolases"/>
    <property type="match status" value="1"/>
</dbReference>
<dbReference type="InterPro" id="IPR027417">
    <property type="entry name" value="P-loop_NTPase"/>
</dbReference>
<evidence type="ECO:0000313" key="2">
    <source>
        <dbReference type="Proteomes" id="UP000028123"/>
    </source>
</evidence>
<dbReference type="GO" id="GO:0042626">
    <property type="term" value="F:ATPase-coupled transmembrane transporter activity"/>
    <property type="evidence" value="ECO:0007669"/>
    <property type="project" value="TreeGrafter"/>
</dbReference>
<accession>A0A081NXH9</accession>
<dbReference type="PANTHER" id="PTHR24222">
    <property type="entry name" value="ABC TRANSPORTER B FAMILY"/>
    <property type="match status" value="1"/>
</dbReference>
<evidence type="ECO:0000313" key="1">
    <source>
        <dbReference type="EMBL" id="KEQ23152.1"/>
    </source>
</evidence>
<reference evidence="1 2" key="1">
    <citation type="submission" date="2014-06" db="EMBL/GenBank/DDBJ databases">
        <title>Draft genome sequence of Paenibacillus sp. MSt1.</title>
        <authorList>
            <person name="Aw Y.K."/>
            <person name="Ong K.S."/>
            <person name="Gan H.M."/>
            <person name="Lee S.M."/>
        </authorList>
    </citation>
    <scope>NUCLEOTIDE SEQUENCE [LARGE SCALE GENOMIC DNA]</scope>
    <source>
        <strain evidence="1 2">MSt1</strain>
    </source>
</reference>
<organism evidence="1 2">
    <name type="scientific">Paenibacillus tyrfis</name>
    <dbReference type="NCBI Taxonomy" id="1501230"/>
    <lineage>
        <taxon>Bacteria</taxon>
        <taxon>Bacillati</taxon>
        <taxon>Bacillota</taxon>
        <taxon>Bacilli</taxon>
        <taxon>Bacillales</taxon>
        <taxon>Paenibacillaceae</taxon>
        <taxon>Paenibacillus</taxon>
    </lineage>
</organism>
<dbReference type="Proteomes" id="UP000028123">
    <property type="component" value="Unassembled WGS sequence"/>
</dbReference>
<dbReference type="GO" id="GO:0005886">
    <property type="term" value="C:plasma membrane"/>
    <property type="evidence" value="ECO:0007669"/>
    <property type="project" value="TreeGrafter"/>
</dbReference>
<dbReference type="Gene3D" id="3.40.50.300">
    <property type="entry name" value="P-loop containing nucleotide triphosphate hydrolases"/>
    <property type="match status" value="1"/>
</dbReference>
<name>A0A081NXH9_9BACL</name>
<dbReference type="PANTHER" id="PTHR24222:SF76">
    <property type="entry name" value="MYCOBACTIN IMPORT ATP-BINDING_PERMEASE PROTEIN IRTB"/>
    <property type="match status" value="1"/>
</dbReference>
<dbReference type="InterPro" id="IPR039421">
    <property type="entry name" value="Type_1_exporter"/>
</dbReference>
<gene>
    <name evidence="1" type="ORF">ET33_17425</name>
</gene>
<comment type="caution">
    <text evidence="1">The sequence shown here is derived from an EMBL/GenBank/DDBJ whole genome shotgun (WGS) entry which is preliminary data.</text>
</comment>
<protein>
    <recommendedName>
        <fullName evidence="3">ABC transporter domain-containing protein</fullName>
    </recommendedName>
</protein>
<dbReference type="EMBL" id="JNVM01000024">
    <property type="protein sequence ID" value="KEQ23152.1"/>
    <property type="molecule type" value="Genomic_DNA"/>
</dbReference>
<keyword evidence="2" id="KW-1185">Reference proteome</keyword>